<comment type="function">
    <text evidence="2">One of several proteins that assist in the late maturation steps of the functional core of the 30S ribosomal subunit. Associates with free 30S ribosomal subunits (but not with 30S subunits that are part of 70S ribosomes or polysomes). Required for efficient processing of 16S rRNA. May interact with the 5'-terminal helix region of 16S rRNA.</text>
</comment>
<dbReference type="AlphaFoldDB" id="W8T6W1"/>
<comment type="similarity">
    <text evidence="2">Belongs to the RbfA family.</text>
</comment>
<dbReference type="eggNOG" id="COG0858">
    <property type="taxonomic scope" value="Bacteria"/>
</dbReference>
<dbReference type="Proteomes" id="UP000019591">
    <property type="component" value="Chromosome"/>
</dbReference>
<dbReference type="PANTHER" id="PTHR33515">
    <property type="entry name" value="RIBOSOME-BINDING FACTOR A, CHLOROPLASTIC-RELATED"/>
    <property type="match status" value="1"/>
</dbReference>
<name>W8T6W1_PEPAC</name>
<reference evidence="3 4" key="1">
    <citation type="journal article" date="2014" name="Genome Announc.">
        <title>Complete Genome Sequence of Amino Acid-Utilizing Eubacterium acidaminophilum al-2 (DSM 3953).</title>
        <authorList>
            <person name="Poehlein A."/>
            <person name="Andreesen J.R."/>
            <person name="Daniel R."/>
        </authorList>
    </citation>
    <scope>NUCLEOTIDE SEQUENCE [LARGE SCALE GENOMIC DNA]</scope>
    <source>
        <strain evidence="3 4">DSM 3953</strain>
    </source>
</reference>
<dbReference type="PROSITE" id="PS01319">
    <property type="entry name" value="RBFA"/>
    <property type="match status" value="1"/>
</dbReference>
<keyword evidence="4" id="KW-1185">Reference proteome</keyword>
<organism evidence="3 4">
    <name type="scientific">Peptoclostridium acidaminophilum DSM 3953</name>
    <dbReference type="NCBI Taxonomy" id="1286171"/>
    <lineage>
        <taxon>Bacteria</taxon>
        <taxon>Bacillati</taxon>
        <taxon>Bacillota</taxon>
        <taxon>Clostridia</taxon>
        <taxon>Peptostreptococcales</taxon>
        <taxon>Peptoclostridiaceae</taxon>
        <taxon>Peptoclostridium</taxon>
    </lineage>
</organism>
<dbReference type="InterPro" id="IPR015946">
    <property type="entry name" value="KH_dom-like_a/b"/>
</dbReference>
<evidence type="ECO:0000256" key="2">
    <source>
        <dbReference type="HAMAP-Rule" id="MF_00003"/>
    </source>
</evidence>
<comment type="subunit">
    <text evidence="2">Monomer. Binds 30S ribosomal subunits, but not 50S ribosomal subunits or 70S ribosomes.</text>
</comment>
<keyword evidence="2" id="KW-0963">Cytoplasm</keyword>
<sequence>MGQMRLKRIGEEIKKIISTMIQSGEIKDPRVSTLTSITEVDVTEDFKYAYVYVSVLMGDKEAALKGLKSASGFIRKEIGRDIKLRYTPEVVFKLDDSIERGIYMSKLIDKLKDEEGNND</sequence>
<evidence type="ECO:0000256" key="1">
    <source>
        <dbReference type="ARBA" id="ARBA00022517"/>
    </source>
</evidence>
<dbReference type="PATRIC" id="fig|1286171.3.peg.1269"/>
<dbReference type="Pfam" id="PF02033">
    <property type="entry name" value="RBFA"/>
    <property type="match status" value="1"/>
</dbReference>
<gene>
    <name evidence="2 3" type="primary">rbfA</name>
    <name evidence="3" type="ORF">EAL2_c13200</name>
</gene>
<dbReference type="GO" id="GO:0030490">
    <property type="term" value="P:maturation of SSU-rRNA"/>
    <property type="evidence" value="ECO:0007669"/>
    <property type="project" value="UniProtKB-UniRule"/>
</dbReference>
<dbReference type="Gene3D" id="3.30.300.20">
    <property type="match status" value="1"/>
</dbReference>
<dbReference type="InterPro" id="IPR023799">
    <property type="entry name" value="RbfA_dom_sf"/>
</dbReference>
<dbReference type="GO" id="GO:0043024">
    <property type="term" value="F:ribosomal small subunit binding"/>
    <property type="evidence" value="ECO:0007669"/>
    <property type="project" value="TreeGrafter"/>
</dbReference>
<dbReference type="InterPro" id="IPR000238">
    <property type="entry name" value="RbfA"/>
</dbReference>
<dbReference type="OrthoDB" id="307788at2"/>
<dbReference type="HOGENOM" id="CLU_089475_6_3_9"/>
<keyword evidence="1 2" id="KW-0690">Ribosome biogenesis</keyword>
<dbReference type="STRING" id="1286171.EAL2_c13200"/>
<comment type="subcellular location">
    <subcellularLocation>
        <location evidence="2">Cytoplasm</location>
    </subcellularLocation>
</comment>
<dbReference type="GO" id="GO:0005829">
    <property type="term" value="C:cytosol"/>
    <property type="evidence" value="ECO:0007669"/>
    <property type="project" value="TreeGrafter"/>
</dbReference>
<dbReference type="EMBL" id="CP007452">
    <property type="protein sequence ID" value="AHM56615.1"/>
    <property type="molecule type" value="Genomic_DNA"/>
</dbReference>
<evidence type="ECO:0000313" key="4">
    <source>
        <dbReference type="Proteomes" id="UP000019591"/>
    </source>
</evidence>
<dbReference type="InterPro" id="IPR020053">
    <property type="entry name" value="Ribosome-bd_factorA_CS"/>
</dbReference>
<proteinExistence type="inferred from homology"/>
<dbReference type="RefSeq" id="WP_025435601.1">
    <property type="nucleotide sequence ID" value="NZ_CP007452.1"/>
</dbReference>
<protein>
    <recommendedName>
        <fullName evidence="2">Ribosome-binding factor A</fullName>
    </recommendedName>
</protein>
<dbReference type="HAMAP" id="MF_00003">
    <property type="entry name" value="RbfA"/>
    <property type="match status" value="1"/>
</dbReference>
<dbReference type="NCBIfam" id="TIGR00082">
    <property type="entry name" value="rbfA"/>
    <property type="match status" value="1"/>
</dbReference>
<accession>W8T6W1</accession>
<evidence type="ECO:0000313" key="3">
    <source>
        <dbReference type="EMBL" id="AHM56615.1"/>
    </source>
</evidence>
<dbReference type="PANTHER" id="PTHR33515:SF1">
    <property type="entry name" value="RIBOSOME-BINDING FACTOR A, CHLOROPLASTIC-RELATED"/>
    <property type="match status" value="1"/>
</dbReference>
<dbReference type="SUPFAM" id="SSF89919">
    <property type="entry name" value="Ribosome-binding factor A, RbfA"/>
    <property type="match status" value="1"/>
</dbReference>
<dbReference type="KEGG" id="eac:EAL2_c13200"/>